<dbReference type="GO" id="GO:0016757">
    <property type="term" value="F:glycosyltransferase activity"/>
    <property type="evidence" value="ECO:0007669"/>
    <property type="project" value="InterPro"/>
</dbReference>
<evidence type="ECO:0000313" key="2">
    <source>
        <dbReference type="EMBL" id="EIY86456.1"/>
    </source>
</evidence>
<dbReference type="Gene3D" id="3.40.50.2000">
    <property type="entry name" value="Glycogen Phosphorylase B"/>
    <property type="match status" value="2"/>
</dbReference>
<dbReference type="CDD" id="cd03811">
    <property type="entry name" value="GT4_GT28_WabH-like"/>
    <property type="match status" value="1"/>
</dbReference>
<proteinExistence type="predicted"/>
<sequence length="390" mass="44670">MKKILFILPEFKFGGTVYSTLNMVSLLDKDMYDVYVLPMTHQGPMKEEYENMGIKLLPENLLLASIYGNVKEEKRPFARLFYYGIKAFRRVYMHFGKDFEMIVVRIASQKYSKMRFDVVASCQEGAPTKMASVIKAKKNIAWFRCEATKYFPNLPTTSHNEYYKPFDKIVCVSQCTCDDFKLCLPQFADKTIAIHNAQNLEDIYSKANEIVDDPRFDTTRFTLISLGRMNPSKRMAEIPNVAKKLKNAGCSFDWYILGDGNVGGEQERCVNNIESLEVSDCVHYLGGKVNPYPYIKKSDLLVSLSLVEACPRVVNEALILKKPCICTDFASAHEFVFDGKNGYVDKLDKIPSILKNIMQNDSEYQKLKYYCDGITFDNQPILKSLNEIFS</sequence>
<gene>
    <name evidence="2" type="ORF">HMPREF1074_01940</name>
</gene>
<comment type="caution">
    <text evidence="2">The sequence shown here is derived from an EMBL/GenBank/DDBJ whole genome shotgun (WGS) entry which is preliminary data.</text>
</comment>
<dbReference type="Proteomes" id="UP000003566">
    <property type="component" value="Unassembled WGS sequence"/>
</dbReference>
<accession>I9UUJ4</accession>
<organism evidence="2 3">
    <name type="scientific">Bacteroides xylanisolvens CL03T12C04</name>
    <dbReference type="NCBI Taxonomy" id="997892"/>
    <lineage>
        <taxon>Bacteria</taxon>
        <taxon>Pseudomonadati</taxon>
        <taxon>Bacteroidota</taxon>
        <taxon>Bacteroidia</taxon>
        <taxon>Bacteroidales</taxon>
        <taxon>Bacteroidaceae</taxon>
        <taxon>Bacteroides</taxon>
    </lineage>
</organism>
<dbReference type="EMBL" id="AGXE01000012">
    <property type="protein sequence ID" value="EIY86456.1"/>
    <property type="molecule type" value="Genomic_DNA"/>
</dbReference>
<dbReference type="InterPro" id="IPR001296">
    <property type="entry name" value="Glyco_trans_1"/>
</dbReference>
<evidence type="ECO:0000313" key="3">
    <source>
        <dbReference type="Proteomes" id="UP000003566"/>
    </source>
</evidence>
<dbReference type="PANTHER" id="PTHR12526">
    <property type="entry name" value="GLYCOSYLTRANSFERASE"/>
    <property type="match status" value="1"/>
</dbReference>
<dbReference type="AlphaFoldDB" id="I9UUJ4"/>
<dbReference type="PANTHER" id="PTHR12526:SF628">
    <property type="entry name" value="MANNOSYLGLUCOSYLGLYCERATE SYNTHASE"/>
    <property type="match status" value="1"/>
</dbReference>
<name>I9UUJ4_9BACE</name>
<reference evidence="2 3" key="1">
    <citation type="submission" date="2012-02" db="EMBL/GenBank/DDBJ databases">
        <title>The Genome Sequence of Bacteroides xylanisolvens CL03T12C04.</title>
        <authorList>
            <consortium name="The Broad Institute Genome Sequencing Platform"/>
            <person name="Earl A."/>
            <person name="Ward D."/>
            <person name="Feldgarden M."/>
            <person name="Gevers D."/>
            <person name="Zitomersky N.L."/>
            <person name="Coyne M.J."/>
            <person name="Comstock L.E."/>
            <person name="Young S.K."/>
            <person name="Zeng Q."/>
            <person name="Gargeya S."/>
            <person name="Fitzgerald M."/>
            <person name="Haas B."/>
            <person name="Abouelleil A."/>
            <person name="Alvarado L."/>
            <person name="Arachchi H.M."/>
            <person name="Berlin A."/>
            <person name="Chapman S.B."/>
            <person name="Gearin G."/>
            <person name="Goldberg J."/>
            <person name="Griggs A."/>
            <person name="Gujja S."/>
            <person name="Hansen M."/>
            <person name="Heiman D."/>
            <person name="Howarth C."/>
            <person name="Larimer J."/>
            <person name="Lui A."/>
            <person name="MacDonald P.J.P."/>
            <person name="McCowen C."/>
            <person name="Montmayeur A."/>
            <person name="Murphy C."/>
            <person name="Neiman D."/>
            <person name="Pearson M."/>
            <person name="Priest M."/>
            <person name="Roberts A."/>
            <person name="Saif S."/>
            <person name="Shea T."/>
            <person name="Sisk P."/>
            <person name="Stolte C."/>
            <person name="Sykes S."/>
            <person name="Wortman J."/>
            <person name="Nusbaum C."/>
            <person name="Birren B."/>
        </authorList>
    </citation>
    <scope>NUCLEOTIDE SEQUENCE [LARGE SCALE GENOMIC DNA]</scope>
    <source>
        <strain evidence="2 3">CL03T12C04</strain>
    </source>
</reference>
<protein>
    <recommendedName>
        <fullName evidence="1">Glycosyl transferase family 1 domain-containing protein</fullName>
    </recommendedName>
</protein>
<dbReference type="HOGENOM" id="CLU_009583_0_0_10"/>
<dbReference type="PATRIC" id="fig|997892.3.peg.1993"/>
<dbReference type="Pfam" id="PF00534">
    <property type="entry name" value="Glycos_transf_1"/>
    <property type="match status" value="1"/>
</dbReference>
<dbReference type="RefSeq" id="WP_008022741.1">
    <property type="nucleotide sequence ID" value="NZ_JAGHEF010000002.1"/>
</dbReference>
<feature type="domain" description="Glycosyl transferase family 1" evidence="1">
    <location>
        <begin position="209"/>
        <end position="345"/>
    </location>
</feature>
<dbReference type="SUPFAM" id="SSF53756">
    <property type="entry name" value="UDP-Glycosyltransferase/glycogen phosphorylase"/>
    <property type="match status" value="1"/>
</dbReference>
<evidence type="ECO:0000259" key="1">
    <source>
        <dbReference type="Pfam" id="PF00534"/>
    </source>
</evidence>